<feature type="compositionally biased region" description="Polar residues" evidence="1">
    <location>
        <begin position="22"/>
        <end position="31"/>
    </location>
</feature>
<keyword evidence="3" id="KW-1185">Reference proteome</keyword>
<sequence length="61" mass="6375">MATITGDGSDDNHDDGDVGTWHLTSAASSPTDPMGEIYLPDLGLPDLTNDDMADVLARGWG</sequence>
<proteinExistence type="predicted"/>
<evidence type="ECO:0000313" key="3">
    <source>
        <dbReference type="Proteomes" id="UP001163064"/>
    </source>
</evidence>
<dbReference type="Proteomes" id="UP001163064">
    <property type="component" value="Unassembled WGS sequence"/>
</dbReference>
<evidence type="ECO:0000256" key="1">
    <source>
        <dbReference type="SAM" id="MobiDB-lite"/>
    </source>
</evidence>
<organism evidence="2 3">
    <name type="scientific">Streptomyces beihaiensis</name>
    <dbReference type="NCBI Taxonomy" id="2984495"/>
    <lineage>
        <taxon>Bacteria</taxon>
        <taxon>Bacillati</taxon>
        <taxon>Actinomycetota</taxon>
        <taxon>Actinomycetes</taxon>
        <taxon>Kitasatosporales</taxon>
        <taxon>Streptomycetaceae</taxon>
        <taxon>Streptomyces</taxon>
    </lineage>
</organism>
<evidence type="ECO:0000313" key="2">
    <source>
        <dbReference type="EMBL" id="MCX3058561.1"/>
    </source>
</evidence>
<gene>
    <name evidence="2" type="ORF">OFY01_01975</name>
</gene>
<dbReference type="RefSeq" id="WP_266595680.1">
    <property type="nucleotide sequence ID" value="NZ_JAPHNL010000010.1"/>
</dbReference>
<feature type="region of interest" description="Disordered" evidence="1">
    <location>
        <begin position="1"/>
        <end position="34"/>
    </location>
</feature>
<reference evidence="2" key="1">
    <citation type="submission" date="2022-10" db="EMBL/GenBank/DDBJ databases">
        <title>Streptomyces beihaiensis sp. nov., a chitin degrading actinobacterium, isolated from shrimp pond soil.</title>
        <authorList>
            <person name="Xie J."/>
            <person name="Shen N."/>
        </authorList>
    </citation>
    <scope>NUCLEOTIDE SEQUENCE</scope>
    <source>
        <strain evidence="2">GXMU-J5</strain>
    </source>
</reference>
<comment type="caution">
    <text evidence="2">The sequence shown here is derived from an EMBL/GenBank/DDBJ whole genome shotgun (WGS) entry which is preliminary data.</text>
</comment>
<protein>
    <submittedName>
        <fullName evidence="2">Uncharacterized protein</fullName>
    </submittedName>
</protein>
<name>A0ABT3TPW9_9ACTN</name>
<accession>A0ABT3TPW9</accession>
<dbReference type="EMBL" id="JAPHNL010000010">
    <property type="protein sequence ID" value="MCX3058561.1"/>
    <property type="molecule type" value="Genomic_DNA"/>
</dbReference>